<evidence type="ECO:0000313" key="12">
    <source>
        <dbReference type="EMBL" id="PTQ30644.1"/>
    </source>
</evidence>
<dbReference type="AlphaFoldDB" id="A0A2R6W9W5"/>
<evidence type="ECO:0000256" key="4">
    <source>
        <dbReference type="ARBA" id="ARBA00022741"/>
    </source>
</evidence>
<evidence type="ECO:0000256" key="6">
    <source>
        <dbReference type="ARBA" id="ARBA00023125"/>
    </source>
</evidence>
<dbReference type="PANTHER" id="PTHR46765:SF1">
    <property type="entry name" value="P-LOOP CONTAINING NUCLEOSIDE TRIPHOSPHATE HYDROLASES SUPERFAMILY PROTEIN"/>
    <property type="match status" value="1"/>
</dbReference>
<keyword evidence="8" id="KW-0131">Cell cycle</keyword>
<organism evidence="12 13">
    <name type="scientific">Marchantia polymorpha</name>
    <name type="common">Common liverwort</name>
    <name type="synonym">Marchantia aquatica</name>
    <dbReference type="NCBI Taxonomy" id="3197"/>
    <lineage>
        <taxon>Eukaryota</taxon>
        <taxon>Viridiplantae</taxon>
        <taxon>Streptophyta</taxon>
        <taxon>Embryophyta</taxon>
        <taxon>Marchantiophyta</taxon>
        <taxon>Marchantiopsida</taxon>
        <taxon>Marchantiidae</taxon>
        <taxon>Marchantiales</taxon>
        <taxon>Marchantiaceae</taxon>
        <taxon>Marchantia</taxon>
    </lineage>
</organism>
<sequence length="969" mass="109185">MEEPDFDELTWMAHQGMEDEAEFGFEPEPDDFFQDDPREEARNMSDSEVVCRKRSSSENSVKSSAKDISPKEKRHRALFKEDVPSSEPVHSLPLPASVSAVKEKENIVNNRTPEYDSTWSKKCGVFRMANSIDGDYITITAPSGIRVYAQRKQSPDANTRSSYKLHSSYVSETKGLLLQSIEEMIEAAHQCRLQKMFSEDPMPADRKEGPEVQAEKVHEKLWVEKYAPKSFTELLSDEQTNREVLRWLKHWDFGVFGQSDNVPTSKDVLAALRKKSFSRDGRNFQRNFKKSHFESKKVSTDDAVVNSTNPNSVKSSFSKVYGLKSATEDTNQKVLLLCGPPGLGKTTLAHVVANHCGYRVVEINASDDRVASTLQRKILDAVQMKSVTGDNRPNCLIIDEIDGAIGGNEGRSALRHLIEIVSRKKKVTGEKSTEDGAAGKPVKKMKASSESLARPIICICNDLYAPALRPLRQVARVHAFSKPSTSRIVTRLKYICEEEGYRTSVRALSTLAEHTECDIRACLNTLQFLKRKGKHLASLDDESLRIGFKDMTTNILEIWSEVFHLRKDAPSRLLMQQGRTAGCGGGQELLHFTRLYDLLGNHGDHELAVEGLHENLLHIRYQDSSFSKTTECLRSICDSDIRSKRVISKQQFFLNAYQPAAPITIRHLVAGPTRPQLQWPKAFQRYRTDLAMKMEILNSWINGMAPAISRNISSSLLSIELMTPLLAILSPPLRPVAAQLYSAAEQESMKQLVDTMIQYGLTYKEVEANNLTARDMESKNQGQVDIQLDPPINRMINFEGYKVPHRQLSATLRRLLGQQVEQEKLRREAIGVVKSCQTMNLGTSSQMLKEHGKTTSLNRHEAIEPDHKLHQVASDNQKVKVTDEDHPEVAVPLVEAGEAETSSLKVTNPPKVTNHMSFFDRIRKGGQSAHQNQAQTSATSQRDLRPLLYKYHEGFTNAIRRPLLIRELL</sequence>
<evidence type="ECO:0000259" key="11">
    <source>
        <dbReference type="SMART" id="SM00382"/>
    </source>
</evidence>
<evidence type="ECO:0000256" key="5">
    <source>
        <dbReference type="ARBA" id="ARBA00022840"/>
    </source>
</evidence>
<dbReference type="Gramene" id="Mp2g16010.1">
    <property type="protein sequence ID" value="Mp2g16010.1.cds"/>
    <property type="gene ID" value="Mp2g16010"/>
</dbReference>
<reference evidence="13" key="1">
    <citation type="journal article" date="2017" name="Cell">
        <title>Insights into land plant evolution garnered from the Marchantia polymorpha genome.</title>
        <authorList>
            <person name="Bowman J.L."/>
            <person name="Kohchi T."/>
            <person name="Yamato K.T."/>
            <person name="Jenkins J."/>
            <person name="Shu S."/>
            <person name="Ishizaki K."/>
            <person name="Yamaoka S."/>
            <person name="Nishihama R."/>
            <person name="Nakamura Y."/>
            <person name="Berger F."/>
            <person name="Adam C."/>
            <person name="Aki S.S."/>
            <person name="Althoff F."/>
            <person name="Araki T."/>
            <person name="Arteaga-Vazquez M.A."/>
            <person name="Balasubrmanian S."/>
            <person name="Barry K."/>
            <person name="Bauer D."/>
            <person name="Boehm C.R."/>
            <person name="Briginshaw L."/>
            <person name="Caballero-Perez J."/>
            <person name="Catarino B."/>
            <person name="Chen F."/>
            <person name="Chiyoda S."/>
            <person name="Chovatia M."/>
            <person name="Davies K.M."/>
            <person name="Delmans M."/>
            <person name="Demura T."/>
            <person name="Dierschke T."/>
            <person name="Dolan L."/>
            <person name="Dorantes-Acosta A.E."/>
            <person name="Eklund D.M."/>
            <person name="Florent S.N."/>
            <person name="Flores-Sandoval E."/>
            <person name="Fujiyama A."/>
            <person name="Fukuzawa H."/>
            <person name="Galik B."/>
            <person name="Grimanelli D."/>
            <person name="Grimwood J."/>
            <person name="Grossniklaus U."/>
            <person name="Hamada T."/>
            <person name="Haseloff J."/>
            <person name="Hetherington A.J."/>
            <person name="Higo A."/>
            <person name="Hirakawa Y."/>
            <person name="Hundley H.N."/>
            <person name="Ikeda Y."/>
            <person name="Inoue K."/>
            <person name="Inoue S.I."/>
            <person name="Ishida S."/>
            <person name="Jia Q."/>
            <person name="Kakita M."/>
            <person name="Kanazawa T."/>
            <person name="Kawai Y."/>
            <person name="Kawashima T."/>
            <person name="Kennedy M."/>
            <person name="Kinose K."/>
            <person name="Kinoshita T."/>
            <person name="Kohara Y."/>
            <person name="Koide E."/>
            <person name="Komatsu K."/>
            <person name="Kopischke S."/>
            <person name="Kubo M."/>
            <person name="Kyozuka J."/>
            <person name="Lagercrantz U."/>
            <person name="Lin S.S."/>
            <person name="Lindquist E."/>
            <person name="Lipzen A.M."/>
            <person name="Lu C.W."/>
            <person name="De Luna E."/>
            <person name="Martienssen R.A."/>
            <person name="Minamino N."/>
            <person name="Mizutani M."/>
            <person name="Mizutani M."/>
            <person name="Mochizuki N."/>
            <person name="Monte I."/>
            <person name="Mosher R."/>
            <person name="Nagasaki H."/>
            <person name="Nakagami H."/>
            <person name="Naramoto S."/>
            <person name="Nishitani K."/>
            <person name="Ohtani M."/>
            <person name="Okamoto T."/>
            <person name="Okumura M."/>
            <person name="Phillips J."/>
            <person name="Pollak B."/>
            <person name="Reinders A."/>
            <person name="Rovekamp M."/>
            <person name="Sano R."/>
            <person name="Sawa S."/>
            <person name="Schmid M.W."/>
            <person name="Shirakawa M."/>
            <person name="Solano R."/>
            <person name="Spunde A."/>
            <person name="Suetsugu N."/>
            <person name="Sugano S."/>
            <person name="Sugiyama A."/>
            <person name="Sun R."/>
            <person name="Suzuki Y."/>
            <person name="Takenaka M."/>
            <person name="Takezawa D."/>
            <person name="Tomogane H."/>
            <person name="Tsuzuki M."/>
            <person name="Ueda T."/>
            <person name="Umeda M."/>
            <person name="Ward J.M."/>
            <person name="Watanabe Y."/>
            <person name="Yazaki K."/>
            <person name="Yokoyama R."/>
            <person name="Yoshitake Y."/>
            <person name="Yotsui I."/>
            <person name="Zachgo S."/>
            <person name="Schmutz J."/>
        </authorList>
    </citation>
    <scope>NUCLEOTIDE SEQUENCE [LARGE SCALE GENOMIC DNA]</scope>
    <source>
        <strain evidence="13">Tak-1</strain>
    </source>
</reference>
<keyword evidence="3" id="KW-0235">DNA replication</keyword>
<name>A0A2R6W9W5_MARPO</name>
<feature type="region of interest" description="Disordered" evidence="10">
    <location>
        <begin position="19"/>
        <end position="74"/>
    </location>
</feature>
<protein>
    <recommendedName>
        <fullName evidence="11">AAA+ ATPase domain-containing protein</fullName>
    </recommendedName>
</protein>
<dbReference type="InterPro" id="IPR003959">
    <property type="entry name" value="ATPase_AAA_core"/>
</dbReference>
<comment type="subcellular location">
    <subcellularLocation>
        <location evidence="1">Nucleus</location>
    </subcellularLocation>
</comment>
<feature type="compositionally biased region" description="Basic and acidic residues" evidence="10">
    <location>
        <begin position="35"/>
        <end position="51"/>
    </location>
</feature>
<dbReference type="Pfam" id="PF00004">
    <property type="entry name" value="AAA"/>
    <property type="match status" value="1"/>
</dbReference>
<evidence type="ECO:0000256" key="3">
    <source>
        <dbReference type="ARBA" id="ARBA00022705"/>
    </source>
</evidence>
<dbReference type="InterPro" id="IPR047854">
    <property type="entry name" value="RFC_lid"/>
</dbReference>
<dbReference type="CDD" id="cd18140">
    <property type="entry name" value="HLD_clamp_RFC"/>
    <property type="match status" value="1"/>
</dbReference>
<dbReference type="GO" id="GO:0005634">
    <property type="term" value="C:nucleus"/>
    <property type="evidence" value="ECO:0007669"/>
    <property type="project" value="UniProtKB-SubCell"/>
</dbReference>
<keyword evidence="5" id="KW-0067">ATP-binding</keyword>
<evidence type="ECO:0000256" key="2">
    <source>
        <dbReference type="ARBA" id="ARBA00011480"/>
    </source>
</evidence>
<proteinExistence type="inferred from homology"/>
<dbReference type="GO" id="GO:0005524">
    <property type="term" value="F:ATP binding"/>
    <property type="evidence" value="ECO:0007669"/>
    <property type="project" value="UniProtKB-KW"/>
</dbReference>
<evidence type="ECO:0000256" key="1">
    <source>
        <dbReference type="ARBA" id="ARBA00004123"/>
    </source>
</evidence>
<feature type="compositionally biased region" description="Acidic residues" evidence="10">
    <location>
        <begin position="19"/>
        <end position="34"/>
    </location>
</feature>
<dbReference type="GO" id="GO:0007062">
    <property type="term" value="P:sister chromatid cohesion"/>
    <property type="evidence" value="ECO:0000318"/>
    <property type="project" value="GO_Central"/>
</dbReference>
<evidence type="ECO:0000256" key="10">
    <source>
        <dbReference type="SAM" id="MobiDB-lite"/>
    </source>
</evidence>
<keyword evidence="7" id="KW-0539">Nucleus</keyword>
<keyword evidence="4" id="KW-0547">Nucleotide-binding</keyword>
<dbReference type="Gene3D" id="1.10.8.60">
    <property type="match status" value="1"/>
</dbReference>
<dbReference type="GO" id="GO:0003677">
    <property type="term" value="F:DNA binding"/>
    <property type="evidence" value="ECO:0007669"/>
    <property type="project" value="UniProtKB-KW"/>
</dbReference>
<evidence type="ECO:0000256" key="9">
    <source>
        <dbReference type="ARBA" id="ARBA00043975"/>
    </source>
</evidence>
<dbReference type="GO" id="GO:0006260">
    <property type="term" value="P:DNA replication"/>
    <property type="evidence" value="ECO:0007669"/>
    <property type="project" value="UniProtKB-KW"/>
</dbReference>
<dbReference type="Proteomes" id="UP000244005">
    <property type="component" value="Unassembled WGS sequence"/>
</dbReference>
<comment type="similarity">
    <text evidence="9">Belongs to the activator 1 small subunits family. CTF18 subfamily.</text>
</comment>
<gene>
    <name evidence="12" type="ORF">MARPO_0122s0062</name>
</gene>
<dbReference type="GO" id="GO:0016887">
    <property type="term" value="F:ATP hydrolysis activity"/>
    <property type="evidence" value="ECO:0007669"/>
    <property type="project" value="InterPro"/>
</dbReference>
<dbReference type="PANTHER" id="PTHR46765">
    <property type="entry name" value="P-LOOP CONTAINING NUCLEOSIDE TRIPHOSPHATE HYDROLASES SUPERFAMILY PROTEIN"/>
    <property type="match status" value="1"/>
</dbReference>
<evidence type="ECO:0000256" key="7">
    <source>
        <dbReference type="ARBA" id="ARBA00023242"/>
    </source>
</evidence>
<comment type="subunit">
    <text evidence="2">Heterotetramer of subunits RFC2, RFC3, RFC4 and RFC5 that can form a complex with RFC1.</text>
</comment>
<keyword evidence="6" id="KW-0238">DNA-binding</keyword>
<evidence type="ECO:0000313" key="13">
    <source>
        <dbReference type="Proteomes" id="UP000244005"/>
    </source>
</evidence>
<accession>A0A2R6W9W5</accession>
<dbReference type="InterPro" id="IPR003593">
    <property type="entry name" value="AAA+_ATPase"/>
</dbReference>
<dbReference type="InterPro" id="IPR053016">
    <property type="entry name" value="CTF18-RFC_complex"/>
</dbReference>
<dbReference type="OrthoDB" id="2195431at2759"/>
<keyword evidence="13" id="KW-1185">Reference proteome</keyword>
<dbReference type="Gene3D" id="3.40.50.300">
    <property type="entry name" value="P-loop containing nucleotide triphosphate hydrolases"/>
    <property type="match status" value="1"/>
</dbReference>
<dbReference type="SUPFAM" id="SSF52540">
    <property type="entry name" value="P-loop containing nucleoside triphosphate hydrolases"/>
    <property type="match status" value="1"/>
</dbReference>
<feature type="domain" description="AAA+ ATPase" evidence="11">
    <location>
        <begin position="331"/>
        <end position="485"/>
    </location>
</feature>
<dbReference type="EMBL" id="KZ772794">
    <property type="protein sequence ID" value="PTQ30644.1"/>
    <property type="molecule type" value="Genomic_DNA"/>
</dbReference>
<dbReference type="CDD" id="cd00009">
    <property type="entry name" value="AAA"/>
    <property type="match status" value="1"/>
</dbReference>
<evidence type="ECO:0000256" key="8">
    <source>
        <dbReference type="ARBA" id="ARBA00023306"/>
    </source>
</evidence>
<dbReference type="SMART" id="SM00382">
    <property type="entry name" value="AAA"/>
    <property type="match status" value="1"/>
</dbReference>
<dbReference type="InterPro" id="IPR027417">
    <property type="entry name" value="P-loop_NTPase"/>
</dbReference>